<gene>
    <name evidence="2" type="ORF">IE4771_CH02739</name>
</gene>
<dbReference type="EMBL" id="CP006986">
    <property type="protein sequence ID" value="AIC27838.1"/>
    <property type="molecule type" value="Genomic_DNA"/>
</dbReference>
<evidence type="ECO:0000313" key="3">
    <source>
        <dbReference type="Proteomes" id="UP000027180"/>
    </source>
</evidence>
<proteinExistence type="predicted"/>
<protein>
    <submittedName>
        <fullName evidence="2">Uncharacterized protein</fullName>
    </submittedName>
</protein>
<dbReference type="Proteomes" id="UP000027180">
    <property type="component" value="Chromosome"/>
</dbReference>
<sequence>MCSTVGLVLLVVIHQIAPFDTDGPNHFVAERMIDDTATGTVGSAPIRPDDLVVGSTPAPAPHQPPVQRSDQWDLRPTNSPAEDPFNSSVARKGGRVGTPMQ</sequence>
<name>A0A060HY18_RHIET</name>
<dbReference type="KEGG" id="rei:IE4771_CH02739"/>
<evidence type="ECO:0000313" key="2">
    <source>
        <dbReference type="EMBL" id="AIC27838.1"/>
    </source>
</evidence>
<organism evidence="2 3">
    <name type="scientific">Rhizobium etli bv. mimosae str. IE4771</name>
    <dbReference type="NCBI Taxonomy" id="1432050"/>
    <lineage>
        <taxon>Bacteria</taxon>
        <taxon>Pseudomonadati</taxon>
        <taxon>Pseudomonadota</taxon>
        <taxon>Alphaproteobacteria</taxon>
        <taxon>Hyphomicrobiales</taxon>
        <taxon>Rhizobiaceae</taxon>
        <taxon>Rhizobium/Agrobacterium group</taxon>
        <taxon>Rhizobium</taxon>
    </lineage>
</organism>
<feature type="region of interest" description="Disordered" evidence="1">
    <location>
        <begin position="54"/>
        <end position="101"/>
    </location>
</feature>
<evidence type="ECO:0000256" key="1">
    <source>
        <dbReference type="SAM" id="MobiDB-lite"/>
    </source>
</evidence>
<accession>A0A060HY18</accession>
<dbReference type="AlphaFoldDB" id="A0A060HY18"/>
<feature type="compositionally biased region" description="Polar residues" evidence="1">
    <location>
        <begin position="76"/>
        <end position="89"/>
    </location>
</feature>
<dbReference type="HOGENOM" id="CLU_162682_0_0_5"/>
<reference evidence="2 3" key="1">
    <citation type="submission" date="2013-12" db="EMBL/GenBank/DDBJ databases">
        <title>Complete genome sequence of Rhizobium etli bv. mimosae IE4771.</title>
        <authorList>
            <person name="Bustos P."/>
            <person name="Santamaria R.I."/>
            <person name="Lozano L."/>
            <person name="Ormeno-Orrillo E."/>
            <person name="Rogel M.A."/>
            <person name="Romero D."/>
            <person name="Cevallos M.A."/>
            <person name="Martinez-Romero E."/>
            <person name="Gonzalez V."/>
        </authorList>
    </citation>
    <scope>NUCLEOTIDE SEQUENCE [LARGE SCALE GENOMIC DNA]</scope>
    <source>
        <strain evidence="2 3">IE4771</strain>
    </source>
</reference>